<evidence type="ECO:0000313" key="3">
    <source>
        <dbReference type="Proteomes" id="UP001143543"/>
    </source>
</evidence>
<comment type="caution">
    <text evidence="2">The sequence shown here is derived from an EMBL/GenBank/DDBJ whole genome shotgun (WGS) entry which is preliminary data.</text>
</comment>
<evidence type="ECO:0000313" key="2">
    <source>
        <dbReference type="EMBL" id="GLB49845.1"/>
    </source>
</evidence>
<keyword evidence="3" id="KW-1185">Reference proteome</keyword>
<accession>A0ABQ5MKA2</accession>
<sequence>MYQRLKSDGTFEYAYIYAETEDFFVIDGSQNLKQVAGASEQYDREAKLAREMSKDFGDIELTFVGHSMGGGGNKFWAAYMIGTVIETIKKNNQATQHKGSGNDEIVKSPRNMY</sequence>
<gene>
    <name evidence="2" type="ORF">Y10_22130</name>
</gene>
<dbReference type="RefSeq" id="WP_281765468.1">
    <property type="nucleotide sequence ID" value="NZ_BRVO01000002.1"/>
</dbReference>
<dbReference type="Proteomes" id="UP001143543">
    <property type="component" value="Unassembled WGS sequence"/>
</dbReference>
<evidence type="ECO:0000256" key="1">
    <source>
        <dbReference type="SAM" id="MobiDB-lite"/>
    </source>
</evidence>
<name>A0ABQ5MKA2_9FLAO</name>
<evidence type="ECO:0008006" key="4">
    <source>
        <dbReference type="Google" id="ProtNLM"/>
    </source>
</evidence>
<dbReference type="Pfam" id="PF26363">
    <property type="entry name" value="Phospholipase-like"/>
    <property type="match status" value="1"/>
</dbReference>
<protein>
    <recommendedName>
        <fullName evidence="4">Fungal lipase-like domain-containing protein</fullName>
    </recommendedName>
</protein>
<reference evidence="2" key="1">
    <citation type="submission" date="2022-07" db="EMBL/GenBank/DDBJ databases">
        <title>Taxonomy of Novel Oxalotrophic and Methylotrophic Bacteria.</title>
        <authorList>
            <person name="Sahin N."/>
            <person name="Tani A."/>
        </authorList>
    </citation>
    <scope>NUCLEOTIDE SEQUENCE</scope>
    <source>
        <strain evidence="2">Y10</strain>
    </source>
</reference>
<organism evidence="2 3">
    <name type="scientific">Neptunitalea lumnitzerae</name>
    <dbReference type="NCBI Taxonomy" id="2965509"/>
    <lineage>
        <taxon>Bacteria</taxon>
        <taxon>Pseudomonadati</taxon>
        <taxon>Bacteroidota</taxon>
        <taxon>Flavobacteriia</taxon>
        <taxon>Flavobacteriales</taxon>
        <taxon>Flavobacteriaceae</taxon>
        <taxon>Neptunitalea</taxon>
    </lineage>
</organism>
<feature type="region of interest" description="Disordered" evidence="1">
    <location>
        <begin position="91"/>
        <end position="113"/>
    </location>
</feature>
<dbReference type="EMBL" id="BRVO01000002">
    <property type="protein sequence ID" value="GLB49845.1"/>
    <property type="molecule type" value="Genomic_DNA"/>
</dbReference>
<proteinExistence type="predicted"/>